<dbReference type="OrthoDB" id="9816539at2"/>
<name>A0A1N5W9X2_9ACTN</name>
<dbReference type="AlphaFoldDB" id="A0A1N5W9X2"/>
<dbReference type="EMBL" id="FSQT01000001">
    <property type="protein sequence ID" value="SIM82158.1"/>
    <property type="molecule type" value="Genomic_DNA"/>
</dbReference>
<organism evidence="1 2">
    <name type="scientific">Micromonospora cremea</name>
    <dbReference type="NCBI Taxonomy" id="709881"/>
    <lineage>
        <taxon>Bacteria</taxon>
        <taxon>Bacillati</taxon>
        <taxon>Actinomycetota</taxon>
        <taxon>Actinomycetes</taxon>
        <taxon>Micromonosporales</taxon>
        <taxon>Micromonosporaceae</taxon>
        <taxon>Micromonospora</taxon>
    </lineage>
</organism>
<dbReference type="RefSeq" id="WP_074311159.1">
    <property type="nucleotide sequence ID" value="NZ_FSQT01000001.1"/>
</dbReference>
<sequence length="156" mass="17775">MLDVRHLDLEEIATALQDQSASEYRWLIDPASGEIMMWTADGGIDGKTPVDLDELDLVPIEAVPSYVWHRDMADFAEQVSDEQAGRRLLRAIQGRGAFRRFKDELHEEYPHLLNAWYAFHHARATRRAIDWLLDNSLIDDAAASSCRTECPDPDVP</sequence>
<reference evidence="2" key="1">
    <citation type="submission" date="2016-12" db="EMBL/GenBank/DDBJ databases">
        <authorList>
            <person name="Varghese N."/>
            <person name="Submissions S."/>
        </authorList>
    </citation>
    <scope>NUCLEOTIDE SEQUENCE [LARGE SCALE GENOMIC DNA]</scope>
    <source>
        <strain evidence="2">DSM 45599</strain>
    </source>
</reference>
<gene>
    <name evidence="1" type="ORF">SAMN04489832_2299</name>
</gene>
<dbReference type="InterPro" id="IPR005361">
    <property type="entry name" value="UPF0158"/>
</dbReference>
<proteinExistence type="predicted"/>
<dbReference type="Pfam" id="PF03682">
    <property type="entry name" value="UPF0158"/>
    <property type="match status" value="1"/>
</dbReference>
<evidence type="ECO:0000313" key="1">
    <source>
        <dbReference type="EMBL" id="SIM82158.1"/>
    </source>
</evidence>
<protein>
    <submittedName>
        <fullName evidence="1">Uncharacterized protein family (UPF0158)</fullName>
    </submittedName>
</protein>
<accession>A0A1N5W9X2</accession>
<dbReference type="Proteomes" id="UP000185124">
    <property type="component" value="Unassembled WGS sequence"/>
</dbReference>
<dbReference type="STRING" id="709881.SAMN04489832_2299"/>
<keyword evidence="2" id="KW-1185">Reference proteome</keyword>
<evidence type="ECO:0000313" key="2">
    <source>
        <dbReference type="Proteomes" id="UP000185124"/>
    </source>
</evidence>